<accession>A0ACB9MM39</accession>
<keyword evidence="2" id="KW-1185">Reference proteome</keyword>
<organism evidence="1 2">
    <name type="scientific">Melastoma candidum</name>
    <dbReference type="NCBI Taxonomy" id="119954"/>
    <lineage>
        <taxon>Eukaryota</taxon>
        <taxon>Viridiplantae</taxon>
        <taxon>Streptophyta</taxon>
        <taxon>Embryophyta</taxon>
        <taxon>Tracheophyta</taxon>
        <taxon>Spermatophyta</taxon>
        <taxon>Magnoliopsida</taxon>
        <taxon>eudicotyledons</taxon>
        <taxon>Gunneridae</taxon>
        <taxon>Pentapetalae</taxon>
        <taxon>rosids</taxon>
        <taxon>malvids</taxon>
        <taxon>Myrtales</taxon>
        <taxon>Melastomataceae</taxon>
        <taxon>Melastomatoideae</taxon>
        <taxon>Melastomateae</taxon>
        <taxon>Melastoma</taxon>
    </lineage>
</organism>
<reference evidence="2" key="1">
    <citation type="journal article" date="2023" name="Front. Plant Sci.">
        <title>Chromosomal-level genome assembly of Melastoma candidum provides insights into trichome evolution.</title>
        <authorList>
            <person name="Zhong Y."/>
            <person name="Wu W."/>
            <person name="Sun C."/>
            <person name="Zou P."/>
            <person name="Liu Y."/>
            <person name="Dai S."/>
            <person name="Zhou R."/>
        </authorList>
    </citation>
    <scope>NUCLEOTIDE SEQUENCE [LARGE SCALE GENOMIC DNA]</scope>
</reference>
<dbReference type="Proteomes" id="UP001057402">
    <property type="component" value="Chromosome 9"/>
</dbReference>
<protein>
    <submittedName>
        <fullName evidence="1">Uncharacterized protein</fullName>
    </submittedName>
</protein>
<sequence length="405" mass="43929">MDVKGITWIGNMYQKFEAMCLEVEEIMYQDTVKFVEDQVESVGASVRKFYSEVMQDLDHPSSLDPGKVMAPEIVLEKLDAGKTYKRPTTCIKRVSAKTGPNHTKGSDVLGIVKKDGGRASPVKRLNIYRKPSSSSTQDVQLMKRDGNSEARSVRENIASGAQPQSEASGVGPPSERTETHSLQVSSENPRVIKHQDTTVNTAAVATARGYSMKDSIDENEQHNGSISDSSHIVPTASINIVDECIENNGIKTEISSSSADSDAGTSGRKAVLPVTAVSDVREDSYFKIPVDKDGVDIAHASGNSLDENNLITLDKPDWGNLDESCILIDADGHNSISSSTGKRRSYKKTIRDAFSSKKKASRAQEYEQLALLYNDAASAKDCSVESGRGGTSEVHGSSECDWELL</sequence>
<evidence type="ECO:0000313" key="1">
    <source>
        <dbReference type="EMBL" id="KAI4325148.1"/>
    </source>
</evidence>
<dbReference type="EMBL" id="CM042888">
    <property type="protein sequence ID" value="KAI4325148.1"/>
    <property type="molecule type" value="Genomic_DNA"/>
</dbReference>
<gene>
    <name evidence="1" type="ORF">MLD38_030571</name>
</gene>
<evidence type="ECO:0000313" key="2">
    <source>
        <dbReference type="Proteomes" id="UP001057402"/>
    </source>
</evidence>
<name>A0ACB9MM39_9MYRT</name>
<proteinExistence type="predicted"/>
<comment type="caution">
    <text evidence="1">The sequence shown here is derived from an EMBL/GenBank/DDBJ whole genome shotgun (WGS) entry which is preliminary data.</text>
</comment>